<dbReference type="Gene3D" id="1.10.3210.10">
    <property type="entry name" value="Hypothetical protein af1432"/>
    <property type="match status" value="1"/>
</dbReference>
<reference evidence="2 3" key="1">
    <citation type="submission" date="2019-04" db="EMBL/GenBank/DDBJ databases">
        <title>Natronospirillum operosus gen. nov., sp. nov., a haloalkaliphilic satellite isolated from decaying biomass of laboratory culture of cyanobacterium Geitlerinema sp. and proposal of Natronospirillaceae fam. nov. and Saccharospirillaceae fam. nov.</title>
        <authorList>
            <person name="Kevbrin V."/>
            <person name="Boltyanskaya Y."/>
            <person name="Koziaeva V."/>
            <person name="Grouzdev D.S."/>
            <person name="Park M."/>
            <person name="Cho J."/>
        </authorList>
    </citation>
    <scope>NUCLEOTIDE SEQUENCE [LARGE SCALE GENOMIC DNA]</scope>
    <source>
        <strain evidence="2 3">G-116</strain>
    </source>
</reference>
<organism evidence="2 3">
    <name type="scientific">Natronospirillum operosum</name>
    <dbReference type="NCBI Taxonomy" id="2759953"/>
    <lineage>
        <taxon>Bacteria</taxon>
        <taxon>Pseudomonadati</taxon>
        <taxon>Pseudomonadota</taxon>
        <taxon>Gammaproteobacteria</taxon>
        <taxon>Oceanospirillales</taxon>
        <taxon>Natronospirillaceae</taxon>
        <taxon>Natronospirillum</taxon>
    </lineage>
</organism>
<proteinExistence type="predicted"/>
<dbReference type="InterPro" id="IPR003607">
    <property type="entry name" value="HD/PDEase_dom"/>
</dbReference>
<sequence length="351" mass="39776">MTASIMEREGIMIPDVKADQQCIQYWINDLEQDEVIGAVLKSRPFQRLHQVSFLGALDYVATTNKEKKGPRSRAVHSLHVAALANFVATHRGYDNDLKRHLVIAGLLHDVGHIPLSHSVEPYVQEKFGFGHHELSEAIMRGEVDFSKVLGETLKQSADPGFLLELVNGRATPGVGGDLFSSPINIDTIDGIIRTYGYLSRRSHDLDPFSVATASFLNDDESRYSVLDQFWHTKHFVYENLINNRLGLLADNYSRLYFSEEKVPMDESALLEQESQWRRKYATLFTGLNKIDVDSRPPDSIVDKVIFYKKRVYTVVDSDKSILGRYRSARTKATVRFSDSQAESTKEQASLF</sequence>
<dbReference type="InterPro" id="IPR050135">
    <property type="entry name" value="dGTPase-like"/>
</dbReference>
<dbReference type="Proteomes" id="UP000297475">
    <property type="component" value="Unassembled WGS sequence"/>
</dbReference>
<evidence type="ECO:0000313" key="2">
    <source>
        <dbReference type="EMBL" id="TGG95245.1"/>
    </source>
</evidence>
<name>A0A4Z0WJ93_9GAMM</name>
<dbReference type="SMART" id="SM00471">
    <property type="entry name" value="HDc"/>
    <property type="match status" value="1"/>
</dbReference>
<evidence type="ECO:0000259" key="1">
    <source>
        <dbReference type="SMART" id="SM00471"/>
    </source>
</evidence>
<dbReference type="GO" id="GO:0006203">
    <property type="term" value="P:dGTP catabolic process"/>
    <property type="evidence" value="ECO:0007669"/>
    <property type="project" value="TreeGrafter"/>
</dbReference>
<dbReference type="Pfam" id="PF01966">
    <property type="entry name" value="HD"/>
    <property type="match status" value="1"/>
</dbReference>
<dbReference type="GO" id="GO:0008832">
    <property type="term" value="F:dGTPase activity"/>
    <property type="evidence" value="ECO:0007669"/>
    <property type="project" value="TreeGrafter"/>
</dbReference>
<dbReference type="PANTHER" id="PTHR11373">
    <property type="entry name" value="DEOXYNUCLEOSIDE TRIPHOSPHATE TRIPHOSPHOHYDROLASE"/>
    <property type="match status" value="1"/>
</dbReference>
<evidence type="ECO:0000313" key="3">
    <source>
        <dbReference type="Proteomes" id="UP000297475"/>
    </source>
</evidence>
<dbReference type="AlphaFoldDB" id="A0A4Z0WJ93"/>
<accession>A0A4Z0WJ93</accession>
<feature type="domain" description="HD/PDEase" evidence="1">
    <location>
        <begin position="69"/>
        <end position="207"/>
    </location>
</feature>
<dbReference type="EMBL" id="SRMF01000001">
    <property type="protein sequence ID" value="TGG95245.1"/>
    <property type="molecule type" value="Genomic_DNA"/>
</dbReference>
<keyword evidence="3" id="KW-1185">Reference proteome</keyword>
<dbReference type="SUPFAM" id="SSF109604">
    <property type="entry name" value="HD-domain/PDEase-like"/>
    <property type="match status" value="1"/>
</dbReference>
<gene>
    <name evidence="2" type="ORF">E4656_02150</name>
</gene>
<protein>
    <submittedName>
        <fullName evidence="2">HD domain-containing protein</fullName>
    </submittedName>
</protein>
<dbReference type="InterPro" id="IPR006674">
    <property type="entry name" value="HD_domain"/>
</dbReference>
<dbReference type="OrthoDB" id="9816273at2"/>
<dbReference type="PANTHER" id="PTHR11373:SF4">
    <property type="entry name" value="DEOXYNUCLEOSIDE TRIPHOSPHATE TRIPHOSPHOHYDROLASE SAMHD1"/>
    <property type="match status" value="1"/>
</dbReference>
<comment type="caution">
    <text evidence="2">The sequence shown here is derived from an EMBL/GenBank/DDBJ whole genome shotgun (WGS) entry which is preliminary data.</text>
</comment>
<dbReference type="CDD" id="cd00077">
    <property type="entry name" value="HDc"/>
    <property type="match status" value="1"/>
</dbReference>